<name>A0A316CNC6_PSESE</name>
<feature type="transmembrane region" description="Helical" evidence="1">
    <location>
        <begin position="111"/>
        <end position="134"/>
    </location>
</feature>
<evidence type="ECO:0000313" key="3">
    <source>
        <dbReference type="Proteomes" id="UP000245396"/>
    </source>
</evidence>
<evidence type="ECO:0008006" key="4">
    <source>
        <dbReference type="Google" id="ProtNLM"/>
    </source>
</evidence>
<dbReference type="AlphaFoldDB" id="A0A316CNC6"/>
<dbReference type="Proteomes" id="UP000245396">
    <property type="component" value="Unassembled WGS sequence"/>
</dbReference>
<keyword evidence="1" id="KW-0472">Membrane</keyword>
<evidence type="ECO:0000256" key="1">
    <source>
        <dbReference type="SAM" id="Phobius"/>
    </source>
</evidence>
<comment type="caution">
    <text evidence="2">The sequence shown here is derived from an EMBL/GenBank/DDBJ whole genome shotgun (WGS) entry which is preliminary data.</text>
</comment>
<gene>
    <name evidence="2" type="ORF">C7441_10846</name>
</gene>
<dbReference type="RefSeq" id="WP_109613127.1">
    <property type="nucleotide sequence ID" value="NZ_QGGG01000008.1"/>
</dbReference>
<protein>
    <recommendedName>
        <fullName evidence="4">Sulphur transport domain-containing protein</fullName>
    </recommendedName>
</protein>
<sequence>MTSRPAQIAAALLAGVLFGFGLALSGMLDPARVQGFLDIFGNWDPSLAFVLGGAVVVAFAGVTLSKRMRRPVLDTQFHLPSNNRIDARLIAGSAIFGLGWGLAGFCPGPAVASLSLGLWQTMLFVAAMLAGMMVHDRAYRTQRAPAHRPA</sequence>
<proteinExistence type="predicted"/>
<keyword evidence="3" id="KW-1185">Reference proteome</keyword>
<feature type="transmembrane region" description="Helical" evidence="1">
    <location>
        <begin position="85"/>
        <end position="105"/>
    </location>
</feature>
<dbReference type="InterPro" id="IPR046513">
    <property type="entry name" value="DUF6691"/>
</dbReference>
<accession>A0A316CNC6</accession>
<dbReference type="EMBL" id="QGGG01000008">
    <property type="protein sequence ID" value="PWJ83654.1"/>
    <property type="molecule type" value="Genomic_DNA"/>
</dbReference>
<reference evidence="2 3" key="1">
    <citation type="submission" date="2018-05" db="EMBL/GenBank/DDBJ databases">
        <title>Genomic Encyclopedia of Type Strains, Phase IV (KMG-IV): sequencing the most valuable type-strain genomes for metagenomic binning, comparative biology and taxonomic classification.</title>
        <authorList>
            <person name="Goeker M."/>
        </authorList>
    </citation>
    <scope>NUCLEOTIDE SEQUENCE [LARGE SCALE GENOMIC DNA]</scope>
    <source>
        <strain evidence="2 3">DSM 6986</strain>
    </source>
</reference>
<keyword evidence="1" id="KW-1133">Transmembrane helix</keyword>
<dbReference type="STRING" id="1192868.GCA_000304395_03745"/>
<keyword evidence="1" id="KW-0812">Transmembrane</keyword>
<feature type="transmembrane region" description="Helical" evidence="1">
    <location>
        <begin position="47"/>
        <end position="64"/>
    </location>
</feature>
<dbReference type="Pfam" id="PF20398">
    <property type="entry name" value="DUF6691"/>
    <property type="match status" value="1"/>
</dbReference>
<dbReference type="OrthoDB" id="9790409at2"/>
<organism evidence="2 3">
    <name type="scientific">Pseudaminobacter salicylatoxidans</name>
    <dbReference type="NCBI Taxonomy" id="93369"/>
    <lineage>
        <taxon>Bacteria</taxon>
        <taxon>Pseudomonadati</taxon>
        <taxon>Pseudomonadota</taxon>
        <taxon>Alphaproteobacteria</taxon>
        <taxon>Hyphomicrobiales</taxon>
        <taxon>Phyllobacteriaceae</taxon>
        <taxon>Pseudaminobacter</taxon>
    </lineage>
</organism>
<evidence type="ECO:0000313" key="2">
    <source>
        <dbReference type="EMBL" id="PWJ83654.1"/>
    </source>
</evidence>